<dbReference type="Proteomes" id="UP000008370">
    <property type="component" value="Unassembled WGS sequence"/>
</dbReference>
<dbReference type="Pfam" id="PF06101">
    <property type="entry name" value="Vps62"/>
    <property type="match status" value="1"/>
</dbReference>
<name>K5WEU8_PHACS</name>
<dbReference type="InParanoid" id="K5WEU8"/>
<dbReference type="AlphaFoldDB" id="K5WEU8"/>
<reference evidence="1 2" key="1">
    <citation type="journal article" date="2012" name="BMC Genomics">
        <title>Comparative genomics of the white-rot fungi, Phanerochaete carnosa and P. chrysosporium, to elucidate the genetic basis of the distinct wood types they colonize.</title>
        <authorList>
            <person name="Suzuki H."/>
            <person name="MacDonald J."/>
            <person name="Syed K."/>
            <person name="Salamov A."/>
            <person name="Hori C."/>
            <person name="Aerts A."/>
            <person name="Henrissat B."/>
            <person name="Wiebenga A."/>
            <person name="vanKuyk P.A."/>
            <person name="Barry K."/>
            <person name="Lindquist E."/>
            <person name="LaButti K."/>
            <person name="Lapidus A."/>
            <person name="Lucas S."/>
            <person name="Coutinho P."/>
            <person name="Gong Y."/>
            <person name="Samejima M."/>
            <person name="Mahadevan R."/>
            <person name="Abou-Zaid M."/>
            <person name="de Vries R.P."/>
            <person name="Igarashi K."/>
            <person name="Yadav J.S."/>
            <person name="Grigoriev I.V."/>
            <person name="Master E.R."/>
        </authorList>
    </citation>
    <scope>NUCLEOTIDE SEQUENCE [LARGE SCALE GENOMIC DNA]</scope>
    <source>
        <strain evidence="1 2">HHB-10118-sp</strain>
    </source>
</reference>
<gene>
    <name evidence="1" type="ORF">PHACADRAFT_206496</name>
</gene>
<dbReference type="RefSeq" id="XP_007392951.1">
    <property type="nucleotide sequence ID" value="XM_007392889.1"/>
</dbReference>
<proteinExistence type="predicted"/>
<dbReference type="HOGENOM" id="CLU_024079_0_1_1"/>
<dbReference type="EMBL" id="JH930470">
    <property type="protein sequence ID" value="EKM57604.1"/>
    <property type="molecule type" value="Genomic_DNA"/>
</dbReference>
<accession>K5WEU8</accession>
<dbReference type="KEGG" id="pco:PHACADRAFT_206496"/>
<evidence type="ECO:0008006" key="3">
    <source>
        <dbReference type="Google" id="ProtNLM"/>
    </source>
</evidence>
<dbReference type="OrthoDB" id="188042at2759"/>
<dbReference type="InterPro" id="IPR053102">
    <property type="entry name" value="VPS_Associated"/>
</dbReference>
<dbReference type="InterPro" id="IPR009291">
    <property type="entry name" value="Vps62"/>
</dbReference>
<evidence type="ECO:0000313" key="1">
    <source>
        <dbReference type="EMBL" id="EKM57604.1"/>
    </source>
</evidence>
<dbReference type="PANTHER" id="PTHR48220:SF1">
    <property type="entry name" value="VACUOLAR PROTEIN SORTING-ASSOCIATED PROTEIN 62-RELATED"/>
    <property type="match status" value="1"/>
</dbReference>
<dbReference type="GO" id="GO:0006623">
    <property type="term" value="P:protein targeting to vacuole"/>
    <property type="evidence" value="ECO:0007669"/>
    <property type="project" value="TreeGrafter"/>
</dbReference>
<protein>
    <recommendedName>
        <fullName evidence="3">Vacuolar protein sorting-associated protein 62</fullName>
    </recommendedName>
</protein>
<dbReference type="GeneID" id="18912504"/>
<sequence>MSWSTLIWACLIGTAPTFISATLAVAALPSYVLQFAPLSHLYSNETYFPTDVADHLTHVQPEINMSAIADSVTFSTISSLASDVYLTSKDDIENLPSWPNGVKPDTTGLTSAPATIIAVQKPGGIVDAFYFYFYSYNYCSGANVRYLAQYLDIQFGDHVGDWEHSMVRFVNGVPQDIYLSAHDGGFAYTYGALPSQGGRAVTYVANGTHANYATPGKHQHDLPLLDDYTDAGPLWDVTLNFRGYWFDNSTQTFTVANGANVGGEEEASEGVGWLEFAGHWGDQQYDLLFEGQYCVTATECKYVDGPTGPIAKNLGRTAVCQNESSCTVQTSV</sequence>
<organism evidence="1 2">
    <name type="scientific">Phanerochaete carnosa (strain HHB-10118-sp)</name>
    <name type="common">White-rot fungus</name>
    <name type="synonym">Peniophora carnosa</name>
    <dbReference type="NCBI Taxonomy" id="650164"/>
    <lineage>
        <taxon>Eukaryota</taxon>
        <taxon>Fungi</taxon>
        <taxon>Dikarya</taxon>
        <taxon>Basidiomycota</taxon>
        <taxon>Agaricomycotina</taxon>
        <taxon>Agaricomycetes</taxon>
        <taxon>Polyporales</taxon>
        <taxon>Phanerochaetaceae</taxon>
        <taxon>Phanerochaete</taxon>
    </lineage>
</organism>
<dbReference type="GO" id="GO:0000329">
    <property type="term" value="C:fungal-type vacuole membrane"/>
    <property type="evidence" value="ECO:0007669"/>
    <property type="project" value="TreeGrafter"/>
</dbReference>
<dbReference type="PANTHER" id="PTHR48220">
    <property type="match status" value="1"/>
</dbReference>
<evidence type="ECO:0000313" key="2">
    <source>
        <dbReference type="Proteomes" id="UP000008370"/>
    </source>
</evidence>
<keyword evidence="2" id="KW-1185">Reference proteome</keyword>